<dbReference type="InterPro" id="IPR021333">
    <property type="entry name" value="DUF2946"/>
</dbReference>
<accession>A0ABS7YTY7</accession>
<feature type="transmembrane region" description="Helical" evidence="1">
    <location>
        <begin position="73"/>
        <end position="93"/>
    </location>
</feature>
<sequence length="126" mass="14479">MLLTPVRRSPAWLSLFTMLVLYIAPLISMSISMPLGNDMPTMSVTQHQHVATTKHQHTTTHMSWCAYCDLLPTLHGVFSLILPLFTGTFLLIYRVTSAHYQFHISLLFSRYHPRAPPLFYPCLFTK</sequence>
<keyword evidence="1" id="KW-0472">Membrane</keyword>
<dbReference type="Pfam" id="PF11162">
    <property type="entry name" value="DUF2946"/>
    <property type="match status" value="1"/>
</dbReference>
<reference evidence="3" key="1">
    <citation type="submission" date="2023-07" db="EMBL/GenBank/DDBJ databases">
        <title>Molecular identification of indigenous halophilic bacteria isolated from red sea cost, biodegradation of synthetic dyes and assessment of degraded metabolite toxicity.</title>
        <authorList>
            <person name="Chaieb K."/>
            <person name="Altayb H.N."/>
        </authorList>
    </citation>
    <scope>NUCLEOTIDE SEQUENCE [LARGE SCALE GENOMIC DNA]</scope>
    <source>
        <strain evidence="3">K20</strain>
    </source>
</reference>
<gene>
    <name evidence="2" type="ORF">LDJ79_16260</name>
</gene>
<evidence type="ECO:0000313" key="3">
    <source>
        <dbReference type="Proteomes" id="UP001199044"/>
    </source>
</evidence>
<proteinExistence type="predicted"/>
<dbReference type="Proteomes" id="UP001199044">
    <property type="component" value="Unassembled WGS sequence"/>
</dbReference>
<comment type="caution">
    <text evidence="2">The sequence shown here is derived from an EMBL/GenBank/DDBJ whole genome shotgun (WGS) entry which is preliminary data.</text>
</comment>
<name>A0ABS7YTY7_9VIBR</name>
<keyword evidence="1" id="KW-1133">Transmembrane helix</keyword>
<dbReference type="EMBL" id="JAIWIU010000116">
    <property type="protein sequence ID" value="MCA2017679.1"/>
    <property type="molecule type" value="Genomic_DNA"/>
</dbReference>
<organism evidence="2 3">
    <name type="scientific">Vibrio tritonius</name>
    <dbReference type="NCBI Taxonomy" id="1435069"/>
    <lineage>
        <taxon>Bacteria</taxon>
        <taxon>Pseudomonadati</taxon>
        <taxon>Pseudomonadota</taxon>
        <taxon>Gammaproteobacteria</taxon>
        <taxon>Vibrionales</taxon>
        <taxon>Vibrionaceae</taxon>
        <taxon>Vibrio</taxon>
    </lineage>
</organism>
<dbReference type="RefSeq" id="WP_225251338.1">
    <property type="nucleotide sequence ID" value="NZ_JAIWIU010000116.1"/>
</dbReference>
<evidence type="ECO:0000256" key="1">
    <source>
        <dbReference type="SAM" id="Phobius"/>
    </source>
</evidence>
<feature type="transmembrane region" description="Helical" evidence="1">
    <location>
        <begin position="12"/>
        <end position="33"/>
    </location>
</feature>
<keyword evidence="3" id="KW-1185">Reference proteome</keyword>
<protein>
    <submittedName>
        <fullName evidence="2">DUF2946 domain-containing protein</fullName>
    </submittedName>
</protein>
<keyword evidence="1" id="KW-0812">Transmembrane</keyword>
<evidence type="ECO:0000313" key="2">
    <source>
        <dbReference type="EMBL" id="MCA2017679.1"/>
    </source>
</evidence>